<dbReference type="EMBL" id="PIET01000043">
    <property type="protein sequence ID" value="PLM68206.1"/>
    <property type="molecule type" value="Genomic_DNA"/>
</dbReference>
<dbReference type="InterPro" id="IPR018821">
    <property type="entry name" value="DUF294_put_nucleoTrafse_sb-bd"/>
</dbReference>
<dbReference type="Gene3D" id="2.60.120.10">
    <property type="entry name" value="Jelly Rolls"/>
    <property type="match status" value="1"/>
</dbReference>
<accession>A0A2J4ZYT9</accession>
<dbReference type="InterPro" id="IPR014710">
    <property type="entry name" value="RmlC-like_jellyroll"/>
</dbReference>
<dbReference type="GO" id="GO:0008773">
    <property type="term" value="F:[protein-PII] uridylyltransferase activity"/>
    <property type="evidence" value="ECO:0007669"/>
    <property type="project" value="InterPro"/>
</dbReference>
<comment type="caution">
    <text evidence="5">The sequence shown here is derived from an EMBL/GenBank/DDBJ whole genome shotgun (WGS) entry which is preliminary data.</text>
</comment>
<dbReference type="SMART" id="SM00100">
    <property type="entry name" value="cNMP"/>
    <property type="match status" value="1"/>
</dbReference>
<dbReference type="CDD" id="cd00038">
    <property type="entry name" value="CAP_ED"/>
    <property type="match status" value="1"/>
</dbReference>
<dbReference type="Pfam" id="PF03445">
    <property type="entry name" value="DUF294"/>
    <property type="match status" value="1"/>
</dbReference>
<dbReference type="PROSITE" id="PS50042">
    <property type="entry name" value="CNMP_BINDING_3"/>
    <property type="match status" value="1"/>
</dbReference>
<dbReference type="SMART" id="SM00116">
    <property type="entry name" value="CBS"/>
    <property type="match status" value="2"/>
</dbReference>
<dbReference type="PROSITE" id="PS51371">
    <property type="entry name" value="CBS"/>
    <property type="match status" value="2"/>
</dbReference>
<feature type="domain" description="CBS" evidence="4">
    <location>
        <begin position="227"/>
        <end position="284"/>
    </location>
</feature>
<evidence type="ECO:0000313" key="5">
    <source>
        <dbReference type="EMBL" id="PLM68206.1"/>
    </source>
</evidence>
<dbReference type="InterPro" id="IPR005105">
    <property type="entry name" value="GlnD_Uridyltrans_N"/>
</dbReference>
<dbReference type="InterPro" id="IPR000595">
    <property type="entry name" value="cNMP-bd_dom"/>
</dbReference>
<sequence>MTEELLPNIVGFLQPLKPFDQLPVGVLSNIARHIDILWLAPGETLRYPEDQQEYLYFVRSGIVEQRNRDRSLRARLGGDDIFGFSLHGNGGHQAQDYSVQALESTLIYRIEYSRLLEDIADYPHVVSQLALSTWARMQSALQVQWSPSEKGIFFKPVIEVATHNIALVSPETTIQQAAHQMRDVVHTSCAFVVDDEGRLMGMMTDKDMTRRVVSLGHDIRAPIQEVMTSRLHTVYEDQLAIQATILMMQHNIQNIPVVNRQQRPVGLITPQQLIQKHSVQAIFLIDQISHAGSTEALRELQTVRQAIFEALVDGHVAEDIVGEVMTMIYDAFTRRLIELAIGFFGDPPCGWSWVVAGSHARNEVHMASDQDNALILDDQATESDRHYFNHFAMYICKGLAECGYTLCRGRFMAATPTWCQRETLWRNYYRKWATNPEYECLLNLNVFIELRHIAGDEALFSRVDDYRHQQVTRNPQLLVSLLRNALKIRPPLGIFHNLVLEKNGDNQKVLNIKSAAIHCLVDIVRIYALQQNITLLNTEDRIHGLIQCGALNQTSGEDMLGTWRYVNQLRYQQQCESLKRGEPADNILQPARFGSFERQHIKDAFRIVTGFQDAAKMHFGV</sequence>
<name>A0A2J4ZYT9_9ENTR</name>
<dbReference type="SUPFAM" id="SSF54631">
    <property type="entry name" value="CBS-domain pair"/>
    <property type="match status" value="1"/>
</dbReference>
<proteinExistence type="predicted"/>
<dbReference type="PANTHER" id="PTHR43080:SF2">
    <property type="entry name" value="CBS DOMAIN-CONTAINING PROTEIN"/>
    <property type="match status" value="1"/>
</dbReference>
<dbReference type="PANTHER" id="PTHR43080">
    <property type="entry name" value="CBS DOMAIN-CONTAINING PROTEIN CBSX3, MITOCHONDRIAL"/>
    <property type="match status" value="1"/>
</dbReference>
<protein>
    <submittedName>
        <fullName evidence="5">Cyclic nucleotide-binding protein</fullName>
    </submittedName>
</protein>
<dbReference type="Gene3D" id="3.10.580.10">
    <property type="entry name" value="CBS-domain"/>
    <property type="match status" value="1"/>
</dbReference>
<evidence type="ECO:0000256" key="1">
    <source>
        <dbReference type="ARBA" id="ARBA00023122"/>
    </source>
</evidence>
<evidence type="ECO:0000259" key="3">
    <source>
        <dbReference type="PROSITE" id="PS50042"/>
    </source>
</evidence>
<evidence type="ECO:0000256" key="2">
    <source>
        <dbReference type="PROSITE-ProRule" id="PRU00703"/>
    </source>
</evidence>
<dbReference type="InterPro" id="IPR000644">
    <property type="entry name" value="CBS_dom"/>
</dbReference>
<reference evidence="5 6" key="2">
    <citation type="submission" date="2018-01" db="EMBL/GenBank/DDBJ databases">
        <title>Genomic study of Klebsiella pneumoniae.</title>
        <authorList>
            <person name="Yang Y."/>
            <person name="Bicalho R."/>
        </authorList>
    </citation>
    <scope>NUCLEOTIDE SEQUENCE [LARGE SCALE GENOMIC DNA]</scope>
    <source>
        <strain evidence="5 6">A2</strain>
    </source>
</reference>
<dbReference type="Pfam" id="PF00571">
    <property type="entry name" value="CBS"/>
    <property type="match status" value="2"/>
</dbReference>
<evidence type="ECO:0000259" key="4">
    <source>
        <dbReference type="PROSITE" id="PS51371"/>
    </source>
</evidence>
<feature type="domain" description="CBS" evidence="4">
    <location>
        <begin position="161"/>
        <end position="219"/>
    </location>
</feature>
<evidence type="ECO:0000313" key="6">
    <source>
        <dbReference type="Proteomes" id="UP000234661"/>
    </source>
</evidence>
<organism evidence="5 6">
    <name type="scientific">Klebsiella michiganensis</name>
    <dbReference type="NCBI Taxonomy" id="1134687"/>
    <lineage>
        <taxon>Bacteria</taxon>
        <taxon>Pseudomonadati</taxon>
        <taxon>Pseudomonadota</taxon>
        <taxon>Gammaproteobacteria</taxon>
        <taxon>Enterobacterales</taxon>
        <taxon>Enterobacteriaceae</taxon>
        <taxon>Klebsiella/Raoultella group</taxon>
        <taxon>Klebsiella</taxon>
    </lineage>
</organism>
<keyword evidence="1 2" id="KW-0129">CBS domain</keyword>
<reference evidence="5 6" key="1">
    <citation type="submission" date="2017-11" db="EMBL/GenBank/DDBJ databases">
        <authorList>
            <person name="Han C.G."/>
        </authorList>
    </citation>
    <scope>NUCLEOTIDE SEQUENCE [LARGE SCALE GENOMIC DNA]</scope>
    <source>
        <strain evidence="5 6">A2</strain>
    </source>
</reference>
<gene>
    <name evidence="5" type="ORF">CWM85_03830</name>
</gene>
<dbReference type="InterPro" id="IPR046342">
    <property type="entry name" value="CBS_dom_sf"/>
</dbReference>
<dbReference type="RefSeq" id="WP_097764915.1">
    <property type="nucleotide sequence ID" value="NZ_VNRI01000067.1"/>
</dbReference>
<dbReference type="Proteomes" id="UP000234661">
    <property type="component" value="Unassembled WGS sequence"/>
</dbReference>
<dbReference type="Pfam" id="PF10335">
    <property type="entry name" value="DUF294_C"/>
    <property type="match status" value="1"/>
</dbReference>
<dbReference type="CDD" id="cd05401">
    <property type="entry name" value="NT_GlnE_GlnD_like"/>
    <property type="match status" value="1"/>
</dbReference>
<dbReference type="InterPro" id="IPR051257">
    <property type="entry name" value="Diverse_CBS-Domain"/>
</dbReference>
<dbReference type="SUPFAM" id="SSF51206">
    <property type="entry name" value="cAMP-binding domain-like"/>
    <property type="match status" value="1"/>
</dbReference>
<dbReference type="AlphaFoldDB" id="A0A2J4ZYT9"/>
<feature type="domain" description="Cyclic nucleotide-binding" evidence="3">
    <location>
        <begin position="18"/>
        <end position="83"/>
    </location>
</feature>
<dbReference type="Pfam" id="PF00027">
    <property type="entry name" value="cNMP_binding"/>
    <property type="match status" value="1"/>
</dbReference>
<dbReference type="InterPro" id="IPR018490">
    <property type="entry name" value="cNMP-bd_dom_sf"/>
</dbReference>